<feature type="disulfide bond" evidence="6">
    <location>
        <begin position="60"/>
        <end position="87"/>
    </location>
</feature>
<evidence type="ECO:0000313" key="10">
    <source>
        <dbReference type="EMBL" id="KAJ8258684.1"/>
    </source>
</evidence>
<evidence type="ECO:0000256" key="7">
    <source>
        <dbReference type="SAM" id="MobiDB-lite"/>
    </source>
</evidence>
<dbReference type="InterPro" id="IPR035976">
    <property type="entry name" value="Sushi/SCR/CCP_sf"/>
</dbReference>
<feature type="region of interest" description="Disordered" evidence="7">
    <location>
        <begin position="270"/>
        <end position="315"/>
    </location>
</feature>
<keyword evidence="4 6" id="KW-1015">Disulfide bond</keyword>
<dbReference type="Gene3D" id="2.10.70.10">
    <property type="entry name" value="Complement Module, domain 1"/>
    <property type="match status" value="4"/>
</dbReference>
<organism evidence="10 11">
    <name type="scientific">Conger conger</name>
    <name type="common">Conger eel</name>
    <name type="synonym">Muraena conger</name>
    <dbReference type="NCBI Taxonomy" id="82655"/>
    <lineage>
        <taxon>Eukaryota</taxon>
        <taxon>Metazoa</taxon>
        <taxon>Chordata</taxon>
        <taxon>Craniata</taxon>
        <taxon>Vertebrata</taxon>
        <taxon>Euteleostomi</taxon>
        <taxon>Actinopterygii</taxon>
        <taxon>Neopterygii</taxon>
        <taxon>Teleostei</taxon>
        <taxon>Anguilliformes</taxon>
        <taxon>Congridae</taxon>
        <taxon>Conger</taxon>
    </lineage>
</organism>
<dbReference type="EMBL" id="JAFJMO010000013">
    <property type="protein sequence ID" value="KAJ8258684.1"/>
    <property type="molecule type" value="Genomic_DNA"/>
</dbReference>
<accession>A0A9Q1D4Z0</accession>
<dbReference type="PANTHER" id="PTHR46393:SF7">
    <property type="entry name" value="COMPLEMENT C2"/>
    <property type="match status" value="1"/>
</dbReference>
<dbReference type="AlphaFoldDB" id="A0A9Q1D4Z0"/>
<feature type="domain" description="Sushi" evidence="9">
    <location>
        <begin position="27"/>
        <end position="89"/>
    </location>
</feature>
<gene>
    <name evidence="10" type="ORF">COCON_G00176960</name>
</gene>
<evidence type="ECO:0000256" key="8">
    <source>
        <dbReference type="SAM" id="SignalP"/>
    </source>
</evidence>
<keyword evidence="1 6" id="KW-0768">Sushi</keyword>
<reference evidence="10" key="1">
    <citation type="journal article" date="2023" name="Science">
        <title>Genome structures resolve the early diversification of teleost fishes.</title>
        <authorList>
            <person name="Parey E."/>
            <person name="Louis A."/>
            <person name="Montfort J."/>
            <person name="Bouchez O."/>
            <person name="Roques C."/>
            <person name="Iampietro C."/>
            <person name="Lluch J."/>
            <person name="Castinel A."/>
            <person name="Donnadieu C."/>
            <person name="Desvignes T."/>
            <person name="Floi Bucao C."/>
            <person name="Jouanno E."/>
            <person name="Wen M."/>
            <person name="Mejri S."/>
            <person name="Dirks R."/>
            <person name="Jansen H."/>
            <person name="Henkel C."/>
            <person name="Chen W.J."/>
            <person name="Zahm M."/>
            <person name="Cabau C."/>
            <person name="Klopp C."/>
            <person name="Thompson A.W."/>
            <person name="Robinson-Rechavi M."/>
            <person name="Braasch I."/>
            <person name="Lecointre G."/>
            <person name="Bobe J."/>
            <person name="Postlethwait J.H."/>
            <person name="Berthelot C."/>
            <person name="Roest Crollius H."/>
            <person name="Guiguen Y."/>
        </authorList>
    </citation>
    <scope>NUCLEOTIDE SEQUENCE</scope>
    <source>
        <strain evidence="10">Concon-B</strain>
    </source>
</reference>
<proteinExistence type="predicted"/>
<dbReference type="Proteomes" id="UP001152803">
    <property type="component" value="Unassembled WGS sequence"/>
</dbReference>
<feature type="domain" description="Sushi" evidence="9">
    <location>
        <begin position="148"/>
        <end position="209"/>
    </location>
</feature>
<dbReference type="PROSITE" id="PS50923">
    <property type="entry name" value="SUSHI"/>
    <property type="match status" value="4"/>
</dbReference>
<comment type="caution">
    <text evidence="10">The sequence shown here is derived from an EMBL/GenBank/DDBJ whole genome shotgun (WGS) entry which is preliminary data.</text>
</comment>
<dbReference type="InterPro" id="IPR000436">
    <property type="entry name" value="Sushi_SCR_CCP_dom"/>
</dbReference>
<evidence type="ECO:0000313" key="11">
    <source>
        <dbReference type="Proteomes" id="UP001152803"/>
    </source>
</evidence>
<evidence type="ECO:0000256" key="6">
    <source>
        <dbReference type="PROSITE-ProRule" id="PRU00302"/>
    </source>
</evidence>
<dbReference type="CDD" id="cd00033">
    <property type="entry name" value="CCP"/>
    <property type="match status" value="4"/>
</dbReference>
<feature type="chain" id="PRO_5040361260" description="Sushi domain-containing protein" evidence="8">
    <location>
        <begin position="28"/>
        <end position="315"/>
    </location>
</feature>
<feature type="compositionally biased region" description="Pro residues" evidence="7">
    <location>
        <begin position="282"/>
        <end position="315"/>
    </location>
</feature>
<keyword evidence="5" id="KW-0325">Glycoprotein</keyword>
<evidence type="ECO:0000259" key="9">
    <source>
        <dbReference type="PROSITE" id="PS50923"/>
    </source>
</evidence>
<sequence length="315" mass="33747">MPRFGDLCSFLVSTLCLCLLLADCVKGQCQVPLVKTGIELTDESAGMDTFPEGSSVTLQCGKGYSKTSGSGIIHCANGVWTDETLQCQKKSCGSPGDLLNGKFTTPDGTEFGATAHASCNRGFVLLGTAYRQCYDFGWNNRIPLCEVVKCGDPPKIDNGTITSLPSGELYVFSEIVTYTCDRNFNFVGDSQLVCNEDGKYNGTVPECKGLNCPTPIIEHADRIEGGPPPYKLKYFVVYKCRDGYEMKGERKLVCEANGWSSDFPTCVKVPSTTKPTTTKPGVPTPPPTGKPTPPKPGVPTPPATGKPTPPKPGTF</sequence>
<dbReference type="SUPFAM" id="SSF57535">
    <property type="entry name" value="Complement control module/SCR domain"/>
    <property type="match status" value="4"/>
</dbReference>
<evidence type="ECO:0000256" key="1">
    <source>
        <dbReference type="ARBA" id="ARBA00022659"/>
    </source>
</evidence>
<keyword evidence="3" id="KW-0677">Repeat</keyword>
<feature type="domain" description="Sushi" evidence="9">
    <location>
        <begin position="210"/>
        <end position="268"/>
    </location>
</feature>
<name>A0A9Q1D4Z0_CONCO</name>
<keyword evidence="2 8" id="KW-0732">Signal</keyword>
<feature type="compositionally biased region" description="Low complexity" evidence="7">
    <location>
        <begin position="270"/>
        <end position="281"/>
    </location>
</feature>
<evidence type="ECO:0000256" key="3">
    <source>
        <dbReference type="ARBA" id="ARBA00022737"/>
    </source>
</evidence>
<keyword evidence="11" id="KW-1185">Reference proteome</keyword>
<comment type="caution">
    <text evidence="6">Lacks conserved residue(s) required for the propagation of feature annotation.</text>
</comment>
<feature type="disulfide bond" evidence="6">
    <location>
        <begin position="180"/>
        <end position="207"/>
    </location>
</feature>
<evidence type="ECO:0000256" key="4">
    <source>
        <dbReference type="ARBA" id="ARBA00023157"/>
    </source>
</evidence>
<protein>
    <recommendedName>
        <fullName evidence="9">Sushi domain-containing protein</fullName>
    </recommendedName>
</protein>
<evidence type="ECO:0000256" key="2">
    <source>
        <dbReference type="ARBA" id="ARBA00022729"/>
    </source>
</evidence>
<dbReference type="Pfam" id="PF00084">
    <property type="entry name" value="Sushi"/>
    <property type="match status" value="4"/>
</dbReference>
<dbReference type="OrthoDB" id="8961654at2759"/>
<dbReference type="PANTHER" id="PTHR46393">
    <property type="entry name" value="SUSHI DOMAIN-CONTAINING PROTEIN"/>
    <property type="match status" value="1"/>
</dbReference>
<evidence type="ECO:0000256" key="5">
    <source>
        <dbReference type="ARBA" id="ARBA00023180"/>
    </source>
</evidence>
<feature type="signal peptide" evidence="8">
    <location>
        <begin position="1"/>
        <end position="27"/>
    </location>
</feature>
<feature type="domain" description="Sushi" evidence="9">
    <location>
        <begin position="90"/>
        <end position="147"/>
    </location>
</feature>
<dbReference type="SMART" id="SM00032">
    <property type="entry name" value="CCP"/>
    <property type="match status" value="4"/>
</dbReference>